<dbReference type="GO" id="GO:0004842">
    <property type="term" value="F:ubiquitin-protein transferase activity"/>
    <property type="evidence" value="ECO:0007669"/>
    <property type="project" value="InterPro"/>
</dbReference>
<protein>
    <recommendedName>
        <fullName evidence="3">U-box domain-containing protein</fullName>
    </recommendedName>
</protein>
<evidence type="ECO:0000256" key="2">
    <source>
        <dbReference type="ARBA" id="ARBA00022679"/>
    </source>
</evidence>
<dbReference type="Pfam" id="PF04564">
    <property type="entry name" value="U-box"/>
    <property type="match status" value="1"/>
</dbReference>
<dbReference type="SUPFAM" id="SSF57850">
    <property type="entry name" value="RING/U-box"/>
    <property type="match status" value="1"/>
</dbReference>
<accession>A0AAP0RPX4</accession>
<organism evidence="4 5">
    <name type="scientific">Liquidambar formosana</name>
    <name type="common">Formosan gum</name>
    <dbReference type="NCBI Taxonomy" id="63359"/>
    <lineage>
        <taxon>Eukaryota</taxon>
        <taxon>Viridiplantae</taxon>
        <taxon>Streptophyta</taxon>
        <taxon>Embryophyta</taxon>
        <taxon>Tracheophyta</taxon>
        <taxon>Spermatophyta</taxon>
        <taxon>Magnoliopsida</taxon>
        <taxon>eudicotyledons</taxon>
        <taxon>Gunneridae</taxon>
        <taxon>Pentapetalae</taxon>
        <taxon>Saxifragales</taxon>
        <taxon>Altingiaceae</taxon>
        <taxon>Liquidambar</taxon>
    </lineage>
</organism>
<evidence type="ECO:0000259" key="3">
    <source>
        <dbReference type="PROSITE" id="PS51698"/>
    </source>
</evidence>
<dbReference type="GO" id="GO:0016567">
    <property type="term" value="P:protein ubiquitination"/>
    <property type="evidence" value="ECO:0007669"/>
    <property type="project" value="InterPro"/>
</dbReference>
<dbReference type="AlphaFoldDB" id="A0AAP0RPX4"/>
<evidence type="ECO:0000313" key="5">
    <source>
        <dbReference type="Proteomes" id="UP001415857"/>
    </source>
</evidence>
<feature type="domain" description="U-box" evidence="3">
    <location>
        <begin position="249"/>
        <end position="309"/>
    </location>
</feature>
<dbReference type="CDD" id="cd16664">
    <property type="entry name" value="RING-Ubox_PUB"/>
    <property type="match status" value="1"/>
</dbReference>
<evidence type="ECO:0000256" key="1">
    <source>
        <dbReference type="ARBA" id="ARBA00004906"/>
    </source>
</evidence>
<dbReference type="InterPro" id="IPR057314">
    <property type="entry name" value="PUB2-4-like_N"/>
</dbReference>
<dbReference type="PANTHER" id="PTHR23315:SF278">
    <property type="entry name" value="U-BOX DOMAIN-CONTAINING PROTEIN 3"/>
    <property type="match status" value="1"/>
</dbReference>
<keyword evidence="2" id="KW-0808">Transferase</keyword>
<evidence type="ECO:0000313" key="4">
    <source>
        <dbReference type="EMBL" id="KAK9282494.1"/>
    </source>
</evidence>
<dbReference type="InterPro" id="IPR013083">
    <property type="entry name" value="Znf_RING/FYVE/PHD"/>
</dbReference>
<reference evidence="4 5" key="1">
    <citation type="journal article" date="2024" name="Plant J.">
        <title>Genome sequences and population genomics reveal climatic adaptation and genomic divergence between two closely related sweetgum species.</title>
        <authorList>
            <person name="Xu W.Q."/>
            <person name="Ren C.Q."/>
            <person name="Zhang X.Y."/>
            <person name="Comes H.P."/>
            <person name="Liu X.H."/>
            <person name="Li Y.G."/>
            <person name="Kettle C.J."/>
            <person name="Jalonen R."/>
            <person name="Gaisberger H."/>
            <person name="Ma Y.Z."/>
            <person name="Qiu Y.X."/>
        </authorList>
    </citation>
    <scope>NUCLEOTIDE SEQUENCE [LARGE SCALE GENOMIC DNA]</scope>
    <source>
        <strain evidence="4">Hangzhou</strain>
    </source>
</reference>
<dbReference type="PROSITE" id="PS51698">
    <property type="entry name" value="U_BOX"/>
    <property type="match status" value="1"/>
</dbReference>
<keyword evidence="5" id="KW-1185">Reference proteome</keyword>
<name>A0AAP0RPX4_LIQFO</name>
<dbReference type="SMART" id="SM00504">
    <property type="entry name" value="Ubox"/>
    <property type="match status" value="1"/>
</dbReference>
<dbReference type="Gene3D" id="3.30.40.10">
    <property type="entry name" value="Zinc/RING finger domain, C3HC4 (zinc finger)"/>
    <property type="match status" value="1"/>
</dbReference>
<dbReference type="InterPro" id="IPR045210">
    <property type="entry name" value="RING-Ubox_PUB"/>
</dbReference>
<dbReference type="InterPro" id="IPR003613">
    <property type="entry name" value="Ubox_domain"/>
</dbReference>
<dbReference type="PANTHER" id="PTHR23315">
    <property type="entry name" value="U BOX DOMAIN-CONTAINING"/>
    <property type="match status" value="1"/>
</dbReference>
<proteinExistence type="predicted"/>
<sequence>MPTSTGLTHVNRGQMDMKSASCLINSISRFIHLVSCQTFKPMPTQNDYRNMVGSLKLLKQVLDEVVDHKVPSDEILFKECEELDVAVNEAREFMENWCPKMSKICSILWSQPLLIKIQSSSLEICRIIGRLSQSSPSTSSLTAVQLCMQELQCLELERLSEHIEEALRSQQDEIVPPTGHLIKIIESLSLTSNQELLKESVAVEKERMKVQVNKIKGKLDQINQVVVLISNIRDCMVKSDRFKAISGVPIPPYFRCPLSLELMLDPVIVASGQTYERASIQKWLDHGLNICPKTHQTAHTHKSHSELHC</sequence>
<dbReference type="Proteomes" id="UP001415857">
    <property type="component" value="Unassembled WGS sequence"/>
</dbReference>
<dbReference type="EMBL" id="JBBPBK010000007">
    <property type="protein sequence ID" value="KAK9282494.1"/>
    <property type="molecule type" value="Genomic_DNA"/>
</dbReference>
<dbReference type="Pfam" id="PF25240">
    <property type="entry name" value="PUB2_N"/>
    <property type="match status" value="1"/>
</dbReference>
<gene>
    <name evidence="4" type="ORF">L1049_005413</name>
</gene>
<comment type="caution">
    <text evidence="4">The sequence shown here is derived from an EMBL/GenBank/DDBJ whole genome shotgun (WGS) entry which is preliminary data.</text>
</comment>
<comment type="pathway">
    <text evidence="1">Protein modification; protein ubiquitination.</text>
</comment>